<dbReference type="Proteomes" id="UP000192731">
    <property type="component" value="Unassembled WGS sequence"/>
</dbReference>
<dbReference type="OrthoDB" id="9791535at2"/>
<evidence type="ECO:0000313" key="1">
    <source>
        <dbReference type="EMBL" id="SMB79800.1"/>
    </source>
</evidence>
<accession>A0A1W1UFF6</accession>
<protein>
    <submittedName>
        <fullName evidence="1">C_GCAxxG_C_C family probable redox protein</fullName>
    </submittedName>
</protein>
<keyword evidence="2" id="KW-1185">Reference proteome</keyword>
<dbReference type="RefSeq" id="WP_084051910.1">
    <property type="nucleotide sequence ID" value="NZ_FWWT01000005.1"/>
</dbReference>
<dbReference type="Pfam" id="PF09719">
    <property type="entry name" value="C_GCAxxG_C_C"/>
    <property type="match status" value="1"/>
</dbReference>
<organism evidence="1 2">
    <name type="scientific">Desulfonispora thiosulfatigenes DSM 11270</name>
    <dbReference type="NCBI Taxonomy" id="656914"/>
    <lineage>
        <taxon>Bacteria</taxon>
        <taxon>Bacillati</taxon>
        <taxon>Bacillota</taxon>
        <taxon>Clostridia</taxon>
        <taxon>Eubacteriales</taxon>
        <taxon>Peptococcaceae</taxon>
        <taxon>Desulfonispora</taxon>
    </lineage>
</organism>
<gene>
    <name evidence="1" type="ORF">SAMN00017405_0799</name>
</gene>
<sequence>MNKKEQALALFNQGFSCSQSVLCAFASDFNLDQITALKVAGGFGGGMGQLGETCGVVTAGFMVIGLKYGKISVNDTTSKGKTNKVIREFARIYQDKVGSLKCRELLGCDLSTQEGLRYAKENNLFKKICPDLIEAAVDTLEEILREK</sequence>
<name>A0A1W1UFF6_DESTI</name>
<proteinExistence type="predicted"/>
<evidence type="ECO:0000313" key="2">
    <source>
        <dbReference type="Proteomes" id="UP000192731"/>
    </source>
</evidence>
<reference evidence="1 2" key="1">
    <citation type="submission" date="2017-04" db="EMBL/GenBank/DDBJ databases">
        <authorList>
            <person name="Afonso C.L."/>
            <person name="Miller P.J."/>
            <person name="Scott M.A."/>
            <person name="Spackman E."/>
            <person name="Goraichik I."/>
            <person name="Dimitrov K.M."/>
            <person name="Suarez D.L."/>
            <person name="Swayne D.E."/>
        </authorList>
    </citation>
    <scope>NUCLEOTIDE SEQUENCE [LARGE SCALE GENOMIC DNA]</scope>
    <source>
        <strain evidence="1 2">DSM 11270</strain>
    </source>
</reference>
<dbReference type="EMBL" id="FWWT01000005">
    <property type="protein sequence ID" value="SMB79800.1"/>
    <property type="molecule type" value="Genomic_DNA"/>
</dbReference>
<dbReference type="InterPro" id="IPR010181">
    <property type="entry name" value="CGCAxxGCC_motif"/>
</dbReference>
<dbReference type="NCBIfam" id="TIGR01909">
    <property type="entry name" value="C_GCAxxG_C_C"/>
    <property type="match status" value="1"/>
</dbReference>
<dbReference type="AlphaFoldDB" id="A0A1W1UFF6"/>
<dbReference type="STRING" id="656914.SAMN00017405_0799"/>